<dbReference type="Proteomes" id="UP001175211">
    <property type="component" value="Unassembled WGS sequence"/>
</dbReference>
<reference evidence="1" key="1">
    <citation type="submission" date="2023-06" db="EMBL/GenBank/DDBJ databases">
        <authorList>
            <consortium name="Lawrence Berkeley National Laboratory"/>
            <person name="Ahrendt S."/>
            <person name="Sahu N."/>
            <person name="Indic B."/>
            <person name="Wong-Bajracharya J."/>
            <person name="Merenyi Z."/>
            <person name="Ke H.-M."/>
            <person name="Monk M."/>
            <person name="Kocsube S."/>
            <person name="Drula E."/>
            <person name="Lipzen A."/>
            <person name="Balint B."/>
            <person name="Henrissat B."/>
            <person name="Andreopoulos B."/>
            <person name="Martin F.M."/>
            <person name="Harder C.B."/>
            <person name="Rigling D."/>
            <person name="Ford K.L."/>
            <person name="Foster G.D."/>
            <person name="Pangilinan J."/>
            <person name="Papanicolaou A."/>
            <person name="Barry K."/>
            <person name="LaButti K."/>
            <person name="Viragh M."/>
            <person name="Koriabine M."/>
            <person name="Yan M."/>
            <person name="Riley R."/>
            <person name="Champramary S."/>
            <person name="Plett K.L."/>
            <person name="Tsai I.J."/>
            <person name="Slot J."/>
            <person name="Sipos G."/>
            <person name="Plett J."/>
            <person name="Nagy L.G."/>
            <person name="Grigoriev I.V."/>
        </authorList>
    </citation>
    <scope>NUCLEOTIDE SEQUENCE</scope>
    <source>
        <strain evidence="1">CCBAS 213</strain>
    </source>
</reference>
<gene>
    <name evidence="1" type="ORF">EV420DRAFT_1485041</name>
</gene>
<comment type="caution">
    <text evidence="1">The sequence shown here is derived from an EMBL/GenBank/DDBJ whole genome shotgun (WGS) entry which is preliminary data.</text>
</comment>
<protein>
    <submittedName>
        <fullName evidence="1">Uncharacterized protein</fullName>
    </submittedName>
</protein>
<evidence type="ECO:0000313" key="1">
    <source>
        <dbReference type="EMBL" id="KAK0443395.1"/>
    </source>
</evidence>
<name>A0AA39JIH2_ARMTA</name>
<accession>A0AA39JIH2</accession>
<evidence type="ECO:0000313" key="2">
    <source>
        <dbReference type="Proteomes" id="UP001175211"/>
    </source>
</evidence>
<sequence length="314" mass="35828">MDLRLPFTAYPDVVPMSMRRAMERRVEAVGGKEVIPPFPAAITCQRNPRFLFKRCVYCRFSVLGGGERRSVPERGACENGVETSPVTKVETVQEEGGRTHMRECDEKDPRHTSVLRFGVLQEALFVATKDRDALTRMSTFWTIYGLLTEKPTPREEKLLIGVPHHPSNGWRHAAAMYEQNGDFKAVLFNADSKEVEKDNDYALLQGAKFFQATRNCKFGNRFELVLHLIPLLEDLWPVSDSPRARILLFPAIWGESGGRRVHNTRILLFEMSLVPSVFLSFRKVVRLSSSALVHKIEPIMSQDLKVDRDILWKA</sequence>
<dbReference type="RefSeq" id="XP_060324714.1">
    <property type="nucleotide sequence ID" value="XM_060470155.1"/>
</dbReference>
<organism evidence="1 2">
    <name type="scientific">Armillaria tabescens</name>
    <name type="common">Ringless honey mushroom</name>
    <name type="synonym">Agaricus tabescens</name>
    <dbReference type="NCBI Taxonomy" id="1929756"/>
    <lineage>
        <taxon>Eukaryota</taxon>
        <taxon>Fungi</taxon>
        <taxon>Dikarya</taxon>
        <taxon>Basidiomycota</taxon>
        <taxon>Agaricomycotina</taxon>
        <taxon>Agaricomycetes</taxon>
        <taxon>Agaricomycetidae</taxon>
        <taxon>Agaricales</taxon>
        <taxon>Marasmiineae</taxon>
        <taxon>Physalacriaceae</taxon>
        <taxon>Desarmillaria</taxon>
    </lineage>
</organism>
<dbReference type="EMBL" id="JAUEPS010000059">
    <property type="protein sequence ID" value="KAK0443395.1"/>
    <property type="molecule type" value="Genomic_DNA"/>
</dbReference>
<dbReference type="AlphaFoldDB" id="A0AA39JIH2"/>
<proteinExistence type="predicted"/>
<keyword evidence="2" id="KW-1185">Reference proteome</keyword>
<dbReference type="GeneID" id="85353703"/>